<dbReference type="NCBIfam" id="TIGR01720">
    <property type="entry name" value="NRPS-para261"/>
    <property type="match status" value="1"/>
</dbReference>
<dbReference type="PANTHER" id="PTHR45527:SF1">
    <property type="entry name" value="FATTY ACID SYNTHASE"/>
    <property type="match status" value="1"/>
</dbReference>
<dbReference type="SUPFAM" id="SSF52777">
    <property type="entry name" value="CoA-dependent acyltransferases"/>
    <property type="match status" value="7"/>
</dbReference>
<keyword evidence="3" id="KW-0596">Phosphopantetheine</keyword>
<evidence type="ECO:0000256" key="2">
    <source>
        <dbReference type="ARBA" id="ARBA00006432"/>
    </source>
</evidence>
<dbReference type="Pfam" id="PF13193">
    <property type="entry name" value="AMP-binding_C"/>
    <property type="match status" value="1"/>
</dbReference>
<evidence type="ECO:0000256" key="4">
    <source>
        <dbReference type="ARBA" id="ARBA00022553"/>
    </source>
</evidence>
<dbReference type="InterPro" id="IPR006162">
    <property type="entry name" value="Ppantetheine_attach_site"/>
</dbReference>
<feature type="domain" description="Carrier" evidence="9">
    <location>
        <begin position="2309"/>
        <end position="2383"/>
    </location>
</feature>
<keyword evidence="4" id="KW-0597">Phosphoprotein</keyword>
<dbReference type="PROSITE" id="PS50075">
    <property type="entry name" value="CARRIER"/>
    <property type="match status" value="2"/>
</dbReference>
<dbReference type="InterPro" id="IPR010071">
    <property type="entry name" value="AA_adenyl_dom"/>
</dbReference>
<dbReference type="PANTHER" id="PTHR45527">
    <property type="entry name" value="NONRIBOSOMAL PEPTIDE SYNTHETASE"/>
    <property type="match status" value="1"/>
</dbReference>
<gene>
    <name evidence="10" type="ORF">FKV70_21895</name>
</gene>
<dbReference type="Proteomes" id="UP000319219">
    <property type="component" value="Unassembled WGS sequence"/>
</dbReference>
<dbReference type="SUPFAM" id="SSF47336">
    <property type="entry name" value="ACP-like"/>
    <property type="match status" value="2"/>
</dbReference>
<dbReference type="NCBIfam" id="TIGR01733">
    <property type="entry name" value="AA-adenyl-dom"/>
    <property type="match status" value="2"/>
</dbReference>
<dbReference type="Gene3D" id="1.10.1200.10">
    <property type="entry name" value="ACP-like"/>
    <property type="match status" value="2"/>
</dbReference>
<evidence type="ECO:0000256" key="5">
    <source>
        <dbReference type="ARBA" id="ARBA00022598"/>
    </source>
</evidence>
<feature type="domain" description="Carrier" evidence="9">
    <location>
        <begin position="784"/>
        <end position="858"/>
    </location>
</feature>
<dbReference type="Gene3D" id="3.40.50.980">
    <property type="match status" value="4"/>
</dbReference>
<evidence type="ECO:0000313" key="11">
    <source>
        <dbReference type="Proteomes" id="UP000319219"/>
    </source>
</evidence>
<keyword evidence="8" id="KW-0511">Multifunctional enzyme</keyword>
<dbReference type="CDD" id="cd19534">
    <property type="entry name" value="E_NRPS"/>
    <property type="match status" value="1"/>
</dbReference>
<dbReference type="CDD" id="cd05930">
    <property type="entry name" value="A_NRPS"/>
    <property type="match status" value="1"/>
</dbReference>
<dbReference type="InterPro" id="IPR023213">
    <property type="entry name" value="CAT-like_dom_sf"/>
</dbReference>
<dbReference type="InterPro" id="IPR010060">
    <property type="entry name" value="NRPS_synth"/>
</dbReference>
<dbReference type="Gene3D" id="2.30.38.10">
    <property type="entry name" value="Luciferase, Domain 3"/>
    <property type="match status" value="2"/>
</dbReference>
<organism evidence="10 11">
    <name type="scientific">Paenibacillus ottowii</name>
    <dbReference type="NCBI Taxonomy" id="2315729"/>
    <lineage>
        <taxon>Bacteria</taxon>
        <taxon>Bacillati</taxon>
        <taxon>Bacillota</taxon>
        <taxon>Bacilli</taxon>
        <taxon>Bacillales</taxon>
        <taxon>Paenibacillaceae</taxon>
        <taxon>Paenibacillus</taxon>
    </lineage>
</organism>
<dbReference type="InterPro" id="IPR045851">
    <property type="entry name" value="AMP-bd_C_sf"/>
</dbReference>
<comment type="caution">
    <text evidence="10">The sequence shown here is derived from an EMBL/GenBank/DDBJ whole genome shotgun (WGS) entry which is preliminary data.</text>
</comment>
<comment type="cofactor">
    <cofactor evidence="1">
        <name>pantetheine 4'-phosphate</name>
        <dbReference type="ChEBI" id="CHEBI:47942"/>
    </cofactor>
</comment>
<dbReference type="Pfam" id="PF00550">
    <property type="entry name" value="PP-binding"/>
    <property type="match status" value="2"/>
</dbReference>
<dbReference type="InterPro" id="IPR009081">
    <property type="entry name" value="PP-bd_ACP"/>
</dbReference>
<keyword evidence="11" id="KW-1185">Reference proteome</keyword>
<dbReference type="InterPro" id="IPR000873">
    <property type="entry name" value="AMP-dep_synth/lig_dom"/>
</dbReference>
<dbReference type="CDD" id="cd12117">
    <property type="entry name" value="A_NRPS_Srf_like"/>
    <property type="match status" value="1"/>
</dbReference>
<name>A0ABY3B040_9BACL</name>
<comment type="similarity">
    <text evidence="2">Belongs to the ATP-dependent AMP-binding enzyme family.</text>
</comment>
<dbReference type="SUPFAM" id="SSF56801">
    <property type="entry name" value="Acetyl-CoA synthetase-like"/>
    <property type="match status" value="2"/>
</dbReference>
<evidence type="ECO:0000259" key="9">
    <source>
        <dbReference type="PROSITE" id="PS50075"/>
    </source>
</evidence>
<protein>
    <submittedName>
        <fullName evidence="10">Amino acid adenylation domain-containing protein</fullName>
    </submittedName>
</protein>
<keyword evidence="7" id="KW-0045">Antibiotic biosynthesis</keyword>
<evidence type="ECO:0000256" key="1">
    <source>
        <dbReference type="ARBA" id="ARBA00001957"/>
    </source>
</evidence>
<reference evidence="10 11" key="1">
    <citation type="submission" date="2019-07" db="EMBL/GenBank/DDBJ databases">
        <title>Paenibacillus ottowii sp. nov. isolated from a fermentation system processing bovine manure.</title>
        <authorList>
            <person name="Velazquez L.F."/>
            <person name="Rajbanshi S."/>
            <person name="Guan S."/>
            <person name="Hinchee M."/>
            <person name="Welsh A."/>
        </authorList>
    </citation>
    <scope>NUCLEOTIDE SEQUENCE [LARGE SCALE GENOMIC DNA]</scope>
    <source>
        <strain evidence="10 11">MS2379</strain>
    </source>
</reference>
<proteinExistence type="inferred from homology"/>
<dbReference type="NCBIfam" id="NF003417">
    <property type="entry name" value="PRK04813.1"/>
    <property type="match status" value="2"/>
</dbReference>
<dbReference type="InterPro" id="IPR020845">
    <property type="entry name" value="AMP-binding_CS"/>
</dbReference>
<evidence type="ECO:0000313" key="10">
    <source>
        <dbReference type="EMBL" id="TQR96651.1"/>
    </source>
</evidence>
<dbReference type="InterPro" id="IPR036736">
    <property type="entry name" value="ACP-like_sf"/>
</dbReference>
<evidence type="ECO:0000256" key="6">
    <source>
        <dbReference type="ARBA" id="ARBA00022737"/>
    </source>
</evidence>
<dbReference type="Pfam" id="PF00668">
    <property type="entry name" value="Condensation"/>
    <property type="match status" value="3"/>
</dbReference>
<dbReference type="Gene3D" id="3.30.559.10">
    <property type="entry name" value="Chloramphenicol acetyltransferase-like domain"/>
    <property type="match status" value="3"/>
</dbReference>
<keyword evidence="6" id="KW-0677">Repeat</keyword>
<evidence type="ECO:0000256" key="7">
    <source>
        <dbReference type="ARBA" id="ARBA00023194"/>
    </source>
</evidence>
<dbReference type="PROSITE" id="PS00012">
    <property type="entry name" value="PHOSPHOPANTETHEINE"/>
    <property type="match status" value="2"/>
</dbReference>
<evidence type="ECO:0000256" key="8">
    <source>
        <dbReference type="ARBA" id="ARBA00023268"/>
    </source>
</evidence>
<keyword evidence="5" id="KW-0436">Ligase</keyword>
<dbReference type="Pfam" id="PF00501">
    <property type="entry name" value="AMP-binding"/>
    <property type="match status" value="2"/>
</dbReference>
<accession>A0ABY3B040</accession>
<dbReference type="Gene3D" id="3.30.559.30">
    <property type="entry name" value="Nonribosomal peptide synthetase, condensation domain"/>
    <property type="match status" value="4"/>
</dbReference>
<dbReference type="Gene3D" id="3.30.300.30">
    <property type="match status" value="2"/>
</dbReference>
<dbReference type="InterPro" id="IPR001242">
    <property type="entry name" value="Condensation_dom"/>
</dbReference>
<dbReference type="EMBL" id="VIJZ01000011">
    <property type="protein sequence ID" value="TQR96651.1"/>
    <property type="molecule type" value="Genomic_DNA"/>
</dbReference>
<evidence type="ECO:0000256" key="3">
    <source>
        <dbReference type="ARBA" id="ARBA00022450"/>
    </source>
</evidence>
<dbReference type="InterPro" id="IPR025110">
    <property type="entry name" value="AMP-bd_C"/>
</dbReference>
<dbReference type="PROSITE" id="PS00455">
    <property type="entry name" value="AMP_BINDING"/>
    <property type="match status" value="2"/>
</dbReference>
<sequence length="2864" mass="328998">MIGSSTTPSQSGSDRSQRYLPLFSHHSRNIEKPTGNDQVLYCIRLETRQVQAILKFVQNHQIGMPSFITSIWSVLLSHYANQYALPVIYSEISDKEATESCLDYPLLIHIQREDDLFSLIQRVAMEWNKRRTSSDWREDSSQQTKIDSRSGAEKDFFNVGIMEMCDNFLSPNSNMKAPALLHSIDQLEIALCYHYDADVLECAIQYDGNRFGERQIASFAGHFQTLLENVLLLPKKKVLFHPMLTTKERKQMQQWNNTERAYPKDKTVVQLIEVQADRTPHAIALEFGEQRLTYYELNHRANQISHMIRESYLLQGHGSLSTGTLIAIIMDRSADVVPSMLGVMKAGAAYLPIDPQYPGERLRFILEDARAEMIVTHSQLVSRIHPYISQLGMKPYSLICVDECSVQQDCNPNENLQIGLKQNDLAYVIYTSGSTGKPKGTLIEHAGLVALVPYLVEKFGITSDSRVMQFASMSFDASVYEWIGTLSVGGTLVVLSDDELPPYVDISDILAEKNIHIAMLTPSVLRTMKHRELPKLHTLISAGEPCTPDIVGYWGRGRQFVNAYGPTEVTIICATSVCRPGKEITIGQPVYNKRLFVLNSFGNPVPVGVPGELWVGGIGLARGYLNREELTRERFVHKEIAISSEYPSHSERLYKTGDIVKWTPDGELVFIRRSDEQIKIRGYRIELGEIEYQLRQHPDVSQCVVQAWKDGSYHKLVAYYTAGEELKEAELAQHLNAMLPAYMIPSYFCHLDSFPVNTNGKVDRGALPDPKSTLFLQADQAVEADEDDLEKRLLWIWRQILKRGDIGVNDHFYAVGGDSILAIQVVSMARDHGMILTPRQVAEHPTIKKLATVVAWTDSSQTEELMVDWSGEFGLTPIQHWFFEQQFVVPHYFNQSQLFVLRDFDPVRLETAINQLIRLHPELSMEIVVREHVYSQRYQTDASIQLASYTLQQIEYPDSEISSICDAWSRQLNYETGNMMYAGVIQGHPDGKARLFMTIHHLVIDGVSWRILVQELYQLYQGIALSPVLNPYKKWHSALKSYSVHEDTLSHIEHWKKVQHQAAAFVLPVDHDPAHKKSRESSELVTMLASDDTELLLHHCSQAYHTEINDLLLTAWSLALSDWSGQTTIAFRLEGHGREHFVSDIDLTRTIGWFTSMFPVCIQIPEGCSLGTTIKSVKEQLRYIPHRGMSYGALRYCHPREEVRFELAASEPQALFNYLGQFDQGIMNESNEWLEFTRDAAQDYSSRLNHGTSLLELNCSIVHGKLHLFMKYSKCHYEEVTITQLLDAFVTRLLAIIEHCRQVEHEEFTPSDFPSVSLEQQPLDQIVKTYQLKHGLDKMLYLSPLQEGLLFHYLDHPASDQYFVQVRWKYHGRLEVGRYREAWSSVIAENDSLRTCYIWEALDKPIQCIVQNAEWEWTFLDIEAEQPVRQQEYIERWMAADRNRRFDLTQPAFRLTLIQVASNEWTMIWSYHHILLDGWSLPLLLNRVHDLYACSLQNRMPQRSLTRSFESYIHWLDSKDRTEAETFWRTYLAEVTEPTRLPIEKGTLPDVHRPIKNQQIETLIIDSRRTKQIADFVQQAQVSLNTLVQFAWGKVLQVYHDADTTIFGMVVSGRGSDLAKADRITGMLINTLPLVMHWNVEQTIMEYVQQLHQTIQKINDHSYVNLNELKSWSGIQGHAMFYSIVAFENYLNDYRQPAHELKMSAMEEREKTNYLMTITVAHDGEQMIIKFIYDADRLKKETVSRLAEHLHNAVQYVLEHPDHTPADVCFMNRDEYDRIVYDWNNMYTAYPRDRSIVDLFLEQAKQRSSQPAIIAHNQVMSYHSLDLISLHIANKLTDDANANSRHGKFIGVYLPRSLEFIVSILAIMKAGYAYVPIDPDFPAERTRELIKDAGLDTILTSQEGAERISEVSIGIRLILIDTKHFDPDGIVQQEKKGNRVAPNDLAYLMYTSGSTGKPKGVMVEHRNVIRLVKNTCYFPFSSDIRLLYTGSPVFDASTFEIWGTLLNGGQLFVVSKDDLLNIRLIEQRMKEWGINTLWLSSALCNQWIEENEKLFAGLQWLIVGGEILSVKHINRIRLAHPELSILNVYGPTENTTFSTSYRIEEPFEQNIPIGKPISNSTCYILDKRGRVQPVGAVGELYVGGDGVARGYWQQNQLTEQAFIPNPHCSAKDRERGTNLVLYRTGDRVRWLPDGNIEYIGRGDDQIKLRGYRIELGEVEFRLGSYPAVKECLVLVREVHGDLRMFAYYTAEEEEREEQLHTFMANGLPSYMLPFRYIWLKSFPLTVNGKIDRKRLPLPEIHSEKEAITGPKTELEQTIEEVWSTVLKLDYIGKNEDFHTLGGHSLHALRIASLLQKGGYPVTVNQIFRERTIERLAISLSNASTNTAPALCPNMDNSYIQSIRKAYPDDGFPLSAVQKRFFQRNLVNRNMFNVPYLARLKNYIPTELLSTSIEQLLSKHAALRLSFAQLEDGEWYQFEQQISAEQVVSYVDLHMVPGSHDTYISDYCSKIQYEFDIKEGPLWKVVWFDSYCGKREQVILLLFHHLIFDGISINIFLEDLRHLLLLGQGSELPLHAEEESSYRDWCIALTQYAAKNTFSKAFTFWNRVVEGGQSLQVDTESEVEPLHRHMRTITHDLLEGEEHLQRLKALAIKHQTTPLSILLTALSQACFQLKNQSDLLLHVMSYQRESFLPGIVIDRTIGFFAGAYPLHIEIQEEDQSDNWEKALGSVIHMLQHLPSEGMDYFLLRYMIQDIYPNTKPLRDGTHMLFHYQSEEMNGIANDLYEPLSISYGNTNAADNPSAYKLNMTADLRRDRLSLTCYYSSLHYKDQTIAKLIRCISEYLYRSIGVRPYTMIMEGISDYENI</sequence>